<evidence type="ECO:0000256" key="2">
    <source>
        <dbReference type="SAM" id="Phobius"/>
    </source>
</evidence>
<feature type="transmembrane region" description="Helical" evidence="2">
    <location>
        <begin position="435"/>
        <end position="452"/>
    </location>
</feature>
<protein>
    <submittedName>
        <fullName evidence="3">Uncharacterized protein</fullName>
    </submittedName>
</protein>
<evidence type="ECO:0000313" key="3">
    <source>
        <dbReference type="Ensembl" id="ENSSPAP00000000034.1"/>
    </source>
</evidence>
<dbReference type="Ensembl" id="ENSSPAT00000000034.1">
    <property type="protein sequence ID" value="ENSSPAP00000000034.1"/>
    <property type="gene ID" value="ENSSPAG00000000035.1"/>
</dbReference>
<feature type="compositionally biased region" description="Polar residues" evidence="1">
    <location>
        <begin position="268"/>
        <end position="279"/>
    </location>
</feature>
<feature type="region of interest" description="Disordered" evidence="1">
    <location>
        <begin position="152"/>
        <end position="212"/>
    </location>
</feature>
<reference evidence="3" key="1">
    <citation type="submission" date="2023-09" db="UniProtKB">
        <authorList>
            <consortium name="Ensembl"/>
        </authorList>
    </citation>
    <scope>IDENTIFICATION</scope>
</reference>
<keyword evidence="2" id="KW-0812">Transmembrane</keyword>
<sequence length="458" mass="50145">MDIISSRLPHRSVLASNAIGNQCKTKKSLSAAKACIPQILPSKFKPKLLPPSGDGQESRTRVVRHPKAHSCEDLYTGPCDTDCAGAEERESEQHSDFSECADGLRNVSPAIRRSTSEFSSLYRTMHHIQRPSSAGCSPHGSVRSLASLFEKAKAEEGERSEGGGGIPRDAVSSRVNEFEMIIQRSSSAPSRSSSLPTLHSSHNHNHSPSHSPAHLYMASAVSAESLLVADATQTDVCSLVETEGKSSAEEALSPDSVTVEEAASSSEDGNNVRTDSPCNTEAEVDKCKGSCPASYTRFTTILRHERQQATTQQERPPASEKKTTLPGNLFLMGPAPFRLRKNLQSSQTRRTLLATKVAMGTQRPSSLSPELRPLIPQRLSSLEVLERLSNGEGSNTDHLSNGQGVIFSFLHLFFMNTYWLILCSFLCACRITFGFFFYVSVSCVVIFNVYIYDFVHWN</sequence>
<feature type="transmembrane region" description="Helical" evidence="2">
    <location>
        <begin position="405"/>
        <end position="428"/>
    </location>
</feature>
<dbReference type="STRING" id="144197.ENSSPAP00000000034"/>
<keyword evidence="2" id="KW-0472">Membrane</keyword>
<feature type="region of interest" description="Disordered" evidence="1">
    <location>
        <begin position="306"/>
        <end position="327"/>
    </location>
</feature>
<dbReference type="AlphaFoldDB" id="A0A3B4YZY6"/>
<dbReference type="GeneTree" id="ENSGT00900000142007"/>
<feature type="compositionally biased region" description="Low complexity" evidence="1">
    <location>
        <begin position="184"/>
        <end position="200"/>
    </location>
</feature>
<organism evidence="3">
    <name type="scientific">Stegastes partitus</name>
    <name type="common">bicolor damselfish</name>
    <dbReference type="NCBI Taxonomy" id="144197"/>
    <lineage>
        <taxon>Eukaryota</taxon>
        <taxon>Metazoa</taxon>
        <taxon>Chordata</taxon>
        <taxon>Craniata</taxon>
        <taxon>Vertebrata</taxon>
        <taxon>Euteleostomi</taxon>
        <taxon>Actinopterygii</taxon>
        <taxon>Neopterygii</taxon>
        <taxon>Teleostei</taxon>
        <taxon>Neoteleostei</taxon>
        <taxon>Acanthomorphata</taxon>
        <taxon>Ovalentaria</taxon>
        <taxon>Pomacentridae</taxon>
        <taxon>Stegastes</taxon>
    </lineage>
</organism>
<keyword evidence="2" id="KW-1133">Transmembrane helix</keyword>
<evidence type="ECO:0000256" key="1">
    <source>
        <dbReference type="SAM" id="MobiDB-lite"/>
    </source>
</evidence>
<proteinExistence type="predicted"/>
<feature type="region of interest" description="Disordered" evidence="1">
    <location>
        <begin position="242"/>
        <end position="289"/>
    </location>
</feature>
<accession>A0A3B4YZY6</accession>
<name>A0A3B4YZY6_9TELE</name>
<feature type="compositionally biased region" description="Basic and acidic residues" evidence="1">
    <location>
        <begin position="152"/>
        <end position="161"/>
    </location>
</feature>